<reference evidence="2 3" key="1">
    <citation type="submission" date="2011-01" db="EMBL/GenBank/DDBJ databases">
        <authorList>
            <person name="Muzny D."/>
            <person name="Qin X."/>
            <person name="Deng J."/>
            <person name="Jiang H."/>
            <person name="Liu Y."/>
            <person name="Qu J."/>
            <person name="Song X.-Z."/>
            <person name="Zhang L."/>
            <person name="Thornton R."/>
            <person name="Coyle M."/>
            <person name="Francisco L."/>
            <person name="Jackson L."/>
            <person name="Javaid M."/>
            <person name="Korchina V."/>
            <person name="Kovar C."/>
            <person name="Mata R."/>
            <person name="Mathew T."/>
            <person name="Ngo R."/>
            <person name="Nguyen L."/>
            <person name="Nguyen N."/>
            <person name="Okwuonu G."/>
            <person name="Ongeri F."/>
            <person name="Pham C."/>
            <person name="Simmons D."/>
            <person name="Wilczek-Boney K."/>
            <person name="Hale W."/>
            <person name="Jakkamsetti A."/>
            <person name="Pham P."/>
            <person name="Ruth R."/>
            <person name="San Lucas F."/>
            <person name="Warren J."/>
            <person name="Zhang J."/>
            <person name="Zhao Z."/>
            <person name="Zhou C."/>
            <person name="Zhu D."/>
            <person name="Lee S."/>
            <person name="Bess C."/>
            <person name="Blankenburg K."/>
            <person name="Forbes L."/>
            <person name="Fu Q."/>
            <person name="Gubbala S."/>
            <person name="Hirani K."/>
            <person name="Jayaseelan J.C."/>
            <person name="Lara F."/>
            <person name="Munidasa M."/>
            <person name="Palculict T."/>
            <person name="Patil S."/>
            <person name="Pu L.-L."/>
            <person name="Saada N."/>
            <person name="Tang L."/>
            <person name="Weissenberger G."/>
            <person name="Zhu Y."/>
            <person name="Hemphill L."/>
            <person name="Shang Y."/>
            <person name="Youmans B."/>
            <person name="Ayvaz T."/>
            <person name="Ross M."/>
            <person name="Santibanez J."/>
            <person name="Aqrawi P."/>
            <person name="Gross S."/>
            <person name="Joshi V."/>
            <person name="Fowler G."/>
            <person name="Nazareth L."/>
            <person name="Reid J."/>
            <person name="Worley K."/>
            <person name="Petrosino J."/>
            <person name="Highlander S."/>
            <person name="Gibbs R."/>
        </authorList>
    </citation>
    <scope>NUCLEOTIDE SEQUENCE [LARGE SCALE GENOMIC DNA]</scope>
    <source>
        <strain evidence="2 3">ATCC 33394</strain>
    </source>
</reference>
<feature type="compositionally biased region" description="Basic and acidic residues" evidence="1">
    <location>
        <begin position="147"/>
        <end position="161"/>
    </location>
</feature>
<dbReference type="HOGENOM" id="CLU_071770_2_0_4"/>
<proteinExistence type="predicted"/>
<comment type="caution">
    <text evidence="2">The sequence shown here is derived from an EMBL/GenBank/DDBJ whole genome shotgun (WGS) entry which is preliminary data.</text>
</comment>
<organism evidence="2 3">
    <name type="scientific">Kingella denitrificans ATCC 33394</name>
    <dbReference type="NCBI Taxonomy" id="888741"/>
    <lineage>
        <taxon>Bacteria</taxon>
        <taxon>Pseudomonadati</taxon>
        <taxon>Pseudomonadota</taxon>
        <taxon>Betaproteobacteria</taxon>
        <taxon>Neisseriales</taxon>
        <taxon>Neisseriaceae</taxon>
        <taxon>Kingella</taxon>
    </lineage>
</organism>
<evidence type="ECO:0000313" key="2">
    <source>
        <dbReference type="EMBL" id="EGC18023.1"/>
    </source>
</evidence>
<dbReference type="AlphaFoldDB" id="F0EXJ2"/>
<sequence>MSAIQNRYEFVYFFDVTNGNPNGDPDAGNMPRLDPESSKGLVTDVCLKRKIRNFVDMTSSGQAGYEIFVREKGVLNRQIERAYTESEEVKANLKAWQEYEKKRKNKKKGGEGENISKPEKHYEDIARDWMCENFFDVRTFGAVMSTGKEKEETDENGEKSKIAKKAGQVRGPVQLAFAQSIDPIVPLELSITRVAVTSEAEKEEGKDTMMGRKYIVPYALYRVHGFISANLASQTGFSDEDLAKLWQALTLMFEHDRSAARGEMAARKLIVFKHDSALGSQPAHKLFDAVKVERVNGESGTPASGFGDYKISVVSDDLNGVSVEELL</sequence>
<dbReference type="InterPro" id="IPR013418">
    <property type="entry name" value="CRISPR-assoc_prot_Cas7/Csd2"/>
</dbReference>
<feature type="region of interest" description="Disordered" evidence="1">
    <location>
        <begin position="146"/>
        <end position="165"/>
    </location>
</feature>
<keyword evidence="3" id="KW-1185">Reference proteome</keyword>
<evidence type="ECO:0000313" key="3">
    <source>
        <dbReference type="Proteomes" id="UP000004088"/>
    </source>
</evidence>
<dbReference type="STRING" id="888741.HMPREF9098_0576"/>
<dbReference type="GO" id="GO:0043571">
    <property type="term" value="P:maintenance of CRISPR repeat elements"/>
    <property type="evidence" value="ECO:0007669"/>
    <property type="project" value="InterPro"/>
</dbReference>
<dbReference type="RefSeq" id="WP_003781697.1">
    <property type="nucleotide sequence ID" value="NZ_GL870929.1"/>
</dbReference>
<dbReference type="Pfam" id="PF05107">
    <property type="entry name" value="Cas_Cas7"/>
    <property type="match status" value="1"/>
</dbReference>
<dbReference type="Proteomes" id="UP000004088">
    <property type="component" value="Unassembled WGS sequence"/>
</dbReference>
<gene>
    <name evidence="2" type="ORF">HMPREF9098_0576</name>
</gene>
<evidence type="ECO:0008006" key="4">
    <source>
        <dbReference type="Google" id="ProtNLM"/>
    </source>
</evidence>
<evidence type="ECO:0000256" key="1">
    <source>
        <dbReference type="SAM" id="MobiDB-lite"/>
    </source>
</evidence>
<accession>F0EXJ2</accession>
<dbReference type="InterPro" id="IPR006482">
    <property type="entry name" value="Cas7_Csh2/Csh2"/>
</dbReference>
<dbReference type="EMBL" id="AEWV01000008">
    <property type="protein sequence ID" value="EGC18023.1"/>
    <property type="molecule type" value="Genomic_DNA"/>
</dbReference>
<dbReference type="NCBIfam" id="TIGR01595">
    <property type="entry name" value="cas_CT1132"/>
    <property type="match status" value="1"/>
</dbReference>
<name>F0EXJ2_9NEIS</name>
<dbReference type="NCBIfam" id="TIGR02589">
    <property type="entry name" value="cas_Csd2"/>
    <property type="match status" value="1"/>
</dbReference>
<protein>
    <recommendedName>
        <fullName evidence="4">CRISPR-associated protein, Csd2 family</fullName>
    </recommendedName>
</protein>